<evidence type="ECO:0000313" key="1">
    <source>
        <dbReference type="EMBL" id="EHH00433.1"/>
    </source>
</evidence>
<comment type="caution">
    <text evidence="1">The sequence shown here is derived from an EMBL/GenBank/DDBJ whole genome shotgun (WGS) entry which is preliminary data.</text>
</comment>
<dbReference type="HOGENOM" id="CLU_1487680_0_0_10"/>
<reference evidence="1 2" key="1">
    <citation type="submission" date="2011-03" db="EMBL/GenBank/DDBJ databases">
        <authorList>
            <person name="Weinstock G."/>
            <person name="Sodergren E."/>
            <person name="Clifton S."/>
            <person name="Fulton L."/>
            <person name="Fulton B."/>
            <person name="Courtney L."/>
            <person name="Fronick C."/>
            <person name="Harrison M."/>
            <person name="Strong C."/>
            <person name="Farmer C."/>
            <person name="Delahaunty K."/>
            <person name="Markovic C."/>
            <person name="Hall O."/>
            <person name="Minx P."/>
            <person name="Tomlinson C."/>
            <person name="Mitreva M."/>
            <person name="Hou S."/>
            <person name="Chen J."/>
            <person name="Wollam A."/>
            <person name="Pepin K.H."/>
            <person name="Johnson M."/>
            <person name="Bhonagiri V."/>
            <person name="Zhang X."/>
            <person name="Suruliraj S."/>
            <person name="Warren W."/>
            <person name="Chinwalla A."/>
            <person name="Mardis E.R."/>
            <person name="Wilson R.K."/>
        </authorList>
    </citation>
    <scope>NUCLEOTIDE SEQUENCE [LARGE SCALE GENOMIC DNA]</scope>
    <source>
        <strain evidence="1 2">YIT 11840</strain>
    </source>
</reference>
<dbReference type="AlphaFoldDB" id="G5SQN0"/>
<dbReference type="Proteomes" id="UP000003598">
    <property type="component" value="Unassembled WGS sequence"/>
</dbReference>
<evidence type="ECO:0008006" key="3">
    <source>
        <dbReference type="Google" id="ProtNLM"/>
    </source>
</evidence>
<evidence type="ECO:0000313" key="2">
    <source>
        <dbReference type="Proteomes" id="UP000003598"/>
    </source>
</evidence>
<name>G5SQN0_9BACT</name>
<gene>
    <name evidence="1" type="ORF">HMPREF9441_01670</name>
</gene>
<dbReference type="EMBL" id="AFFY01000022">
    <property type="protein sequence ID" value="EHH00433.1"/>
    <property type="molecule type" value="Genomic_DNA"/>
</dbReference>
<proteinExistence type="predicted"/>
<dbReference type="STRING" id="762968.HMPREF9441_01670"/>
<sequence>MRMKRIFGVRGLALLLVGVGMLAYSCSGDGIFEEEEDVRSLAKRAMYPSGEGLSPSTGTSKVEAGSWKEDVKCPHGEVEVSVSWTRGYTSGVHNNSDMATISGSVYSSDTIVINPRISDLDWEGAYHIGGELTYDYVKWEYVTDWKGNKKLQKNVYYNNKYVFHLSNPIKFVEEEDDKKKN</sequence>
<organism evidence="1 2">
    <name type="scientific">Paraprevotella clara YIT 11840</name>
    <dbReference type="NCBI Taxonomy" id="762968"/>
    <lineage>
        <taxon>Bacteria</taxon>
        <taxon>Pseudomonadati</taxon>
        <taxon>Bacteroidota</taxon>
        <taxon>Bacteroidia</taxon>
        <taxon>Bacteroidales</taxon>
        <taxon>Prevotellaceae</taxon>
        <taxon>Paraprevotella</taxon>
    </lineage>
</organism>
<accession>G5SQN0</accession>
<keyword evidence="2" id="KW-1185">Reference proteome</keyword>
<dbReference type="PROSITE" id="PS51257">
    <property type="entry name" value="PROKAR_LIPOPROTEIN"/>
    <property type="match status" value="1"/>
</dbReference>
<protein>
    <recommendedName>
        <fullName evidence="3">Lipoprotein</fullName>
    </recommendedName>
</protein>